<dbReference type="RefSeq" id="WP_183189704.1">
    <property type="nucleotide sequence ID" value="NZ_JACICD010000003.1"/>
</dbReference>
<gene>
    <name evidence="1" type="ORF">FHS55_002145</name>
</gene>
<name>A0A839Z9Y8_9HYPH</name>
<evidence type="ECO:0000313" key="1">
    <source>
        <dbReference type="EMBL" id="MBB3771546.1"/>
    </source>
</evidence>
<reference evidence="1 2" key="1">
    <citation type="submission" date="2020-08" db="EMBL/GenBank/DDBJ databases">
        <title>Genomic Encyclopedia of Type Strains, Phase IV (KMG-IV): sequencing the most valuable type-strain genomes for metagenomic binning, comparative biology and taxonomic classification.</title>
        <authorList>
            <person name="Goeker M."/>
        </authorList>
    </citation>
    <scope>NUCLEOTIDE SEQUENCE [LARGE SCALE GENOMIC DNA]</scope>
    <source>
        <strain evidence="1 2">DSM 5895</strain>
    </source>
</reference>
<comment type="caution">
    <text evidence="1">The sequence shown here is derived from an EMBL/GenBank/DDBJ whole genome shotgun (WGS) entry which is preliminary data.</text>
</comment>
<evidence type="ECO:0000313" key="2">
    <source>
        <dbReference type="Proteomes" id="UP000533469"/>
    </source>
</evidence>
<dbReference type="Proteomes" id="UP000533469">
    <property type="component" value="Unassembled WGS sequence"/>
</dbReference>
<protein>
    <submittedName>
        <fullName evidence="1">Uncharacterized protein</fullName>
    </submittedName>
</protein>
<accession>A0A839Z9Y8</accession>
<dbReference type="EMBL" id="JACICD010000003">
    <property type="protein sequence ID" value="MBB3771546.1"/>
    <property type="molecule type" value="Genomic_DNA"/>
</dbReference>
<keyword evidence="2" id="KW-1185">Reference proteome</keyword>
<sequence>MKLLADRILAAPRSQLKWFERARDLLKMPDTNHDILAHPQGAVDRFVLTAATADVLADVVSKPGQFDLLRQVARSPLPRLWLDVPSYHWAFLVDGDVAIYFDQSAVEGLARFPTPVAGVVVAADSPSFGDAFLLPPMRSTLAGRAGANDYIASISARVVTILGVLSSPHFASTRRVMPGPEGDAARRAFLARNAQRGRPIFSHNQVDLLLPKTAVHNGVLRSCDEMASVRAHMRVGHWRLIEGRLDPYFVWIEGREVGNRARGYVAKTRHVELAGDSVRRGFRVPAEIGKAGERRKAEALR</sequence>
<organism evidence="1 2">
    <name type="scientific">Ancylobacter tetraedralis</name>
    <dbReference type="NCBI Taxonomy" id="217068"/>
    <lineage>
        <taxon>Bacteria</taxon>
        <taxon>Pseudomonadati</taxon>
        <taxon>Pseudomonadota</taxon>
        <taxon>Alphaproteobacteria</taxon>
        <taxon>Hyphomicrobiales</taxon>
        <taxon>Xanthobacteraceae</taxon>
        <taxon>Ancylobacter</taxon>
    </lineage>
</organism>
<dbReference type="AlphaFoldDB" id="A0A839Z9Y8"/>
<proteinExistence type="predicted"/>